<evidence type="ECO:0000256" key="3">
    <source>
        <dbReference type="ARBA" id="ARBA00022801"/>
    </source>
</evidence>
<evidence type="ECO:0000256" key="2">
    <source>
        <dbReference type="ARBA" id="ARBA00011915"/>
    </source>
</evidence>
<reference evidence="5 6" key="1">
    <citation type="journal article" date="2013" name="Antonie Van Leeuwenhoek">
        <title>Dongia rigui sp. nov., isolated from freshwater of a large wetland in Korea.</title>
        <authorList>
            <person name="Baik K.S."/>
            <person name="Hwang Y.M."/>
            <person name="Choi J.S."/>
            <person name="Kwon J."/>
            <person name="Seong C.N."/>
        </authorList>
    </citation>
    <scope>NUCLEOTIDE SEQUENCE [LARGE SCALE GENOMIC DNA]</scope>
    <source>
        <strain evidence="5 6">04SU4-P</strain>
    </source>
</reference>
<dbReference type="InterPro" id="IPR029045">
    <property type="entry name" value="ClpP/crotonase-like_dom_sf"/>
</dbReference>
<comment type="caution">
    <text evidence="5">The sequence shown here is derived from an EMBL/GenBank/DDBJ whole genome shotgun (WGS) entry which is preliminary data.</text>
</comment>
<dbReference type="SUPFAM" id="SSF52096">
    <property type="entry name" value="ClpP/crotonase"/>
    <property type="match status" value="1"/>
</dbReference>
<name>A0ABU5E0E6_9PROT</name>
<evidence type="ECO:0000256" key="1">
    <source>
        <dbReference type="ARBA" id="ARBA00001709"/>
    </source>
</evidence>
<dbReference type="RefSeq" id="WP_320501529.1">
    <property type="nucleotide sequence ID" value="NZ_JAXCLX010000002.1"/>
</dbReference>
<dbReference type="Gene3D" id="3.90.226.10">
    <property type="entry name" value="2-enoyl-CoA Hydratase, Chain A, domain 1"/>
    <property type="match status" value="1"/>
</dbReference>
<keyword evidence="6" id="KW-1185">Reference proteome</keyword>
<dbReference type="PANTHER" id="PTHR43176">
    <property type="entry name" value="3-HYDROXYISOBUTYRYL-COA HYDROLASE-RELATED"/>
    <property type="match status" value="1"/>
</dbReference>
<dbReference type="EMBL" id="JAXCLX010000002">
    <property type="protein sequence ID" value="MDY0873062.1"/>
    <property type="molecule type" value="Genomic_DNA"/>
</dbReference>
<dbReference type="PANTHER" id="PTHR43176:SF3">
    <property type="entry name" value="3-HYDROXYISOBUTYRYL-COA HYDROLASE, MITOCHONDRIAL"/>
    <property type="match status" value="1"/>
</dbReference>
<dbReference type="InterPro" id="IPR045004">
    <property type="entry name" value="ECH_dom"/>
</dbReference>
<feature type="domain" description="Enoyl-CoA hydratase/isomerase" evidence="4">
    <location>
        <begin position="16"/>
        <end position="327"/>
    </location>
</feature>
<sequence>MSTFQDVLFSIENGHGRIVLNRPQALNALTLEMIDAMTAQLAAWEMRADIKAIIITGAGDKAFCAGGDVKAVREAKLRGDMGLLEDFYRREYTLNYRLATYKKPIIAVMDGIVMGGGAGIALNCSHPVVTHKTVFAMPECRIGLFPDVGAAHFLNRASPAVAQILALIGLALRGPGVVRVGLTKYFIGSGRVGEIAIDKLDDLRLPVETAGIEQMLPNIEAVFGLKTLDEIMTVLGARRDVWAVETLKALKSHSPTSLRVTFAHIANSRGKDLAEVLKTDFRLVQHFMVAPDFFEGVRAQLVDKDGAPKWQPADLGSVSAATVEAYFDPMPGVKDWVAPGR</sequence>
<organism evidence="5 6">
    <name type="scientific">Dongia rigui</name>
    <dbReference type="NCBI Taxonomy" id="940149"/>
    <lineage>
        <taxon>Bacteria</taxon>
        <taxon>Pseudomonadati</taxon>
        <taxon>Pseudomonadota</taxon>
        <taxon>Alphaproteobacteria</taxon>
        <taxon>Rhodospirillales</taxon>
        <taxon>Dongiaceae</taxon>
        <taxon>Dongia</taxon>
    </lineage>
</organism>
<comment type="catalytic activity">
    <reaction evidence="1">
        <text>3-hydroxy-2-methylpropanoyl-CoA + H2O = 3-hydroxy-2-methylpropanoate + CoA + H(+)</text>
        <dbReference type="Rhea" id="RHEA:20888"/>
        <dbReference type="ChEBI" id="CHEBI:11805"/>
        <dbReference type="ChEBI" id="CHEBI:15377"/>
        <dbReference type="ChEBI" id="CHEBI:15378"/>
        <dbReference type="ChEBI" id="CHEBI:57287"/>
        <dbReference type="ChEBI" id="CHEBI:57340"/>
        <dbReference type="EC" id="3.1.2.4"/>
    </reaction>
</comment>
<protein>
    <recommendedName>
        <fullName evidence="2">3-hydroxyisobutyryl-CoA hydrolase</fullName>
        <ecNumber evidence="2">3.1.2.4</ecNumber>
    </recommendedName>
</protein>
<evidence type="ECO:0000313" key="5">
    <source>
        <dbReference type="EMBL" id="MDY0873062.1"/>
    </source>
</evidence>
<evidence type="ECO:0000259" key="4">
    <source>
        <dbReference type="Pfam" id="PF16113"/>
    </source>
</evidence>
<dbReference type="Pfam" id="PF16113">
    <property type="entry name" value="ECH_2"/>
    <property type="match status" value="1"/>
</dbReference>
<dbReference type="EC" id="3.1.2.4" evidence="2"/>
<dbReference type="NCBIfam" id="NF004127">
    <property type="entry name" value="PRK05617.1"/>
    <property type="match status" value="1"/>
</dbReference>
<proteinExistence type="predicted"/>
<keyword evidence="3 5" id="KW-0378">Hydrolase</keyword>
<evidence type="ECO:0000313" key="6">
    <source>
        <dbReference type="Proteomes" id="UP001271769"/>
    </source>
</evidence>
<accession>A0ABU5E0E6</accession>
<gene>
    <name evidence="5" type="ORF">SMD31_14055</name>
</gene>
<dbReference type="Proteomes" id="UP001271769">
    <property type="component" value="Unassembled WGS sequence"/>
</dbReference>
<dbReference type="InterPro" id="IPR032259">
    <property type="entry name" value="HIBYL-CoA-H"/>
</dbReference>
<dbReference type="GO" id="GO:0016787">
    <property type="term" value="F:hydrolase activity"/>
    <property type="evidence" value="ECO:0007669"/>
    <property type="project" value="UniProtKB-KW"/>
</dbReference>
<dbReference type="CDD" id="cd06558">
    <property type="entry name" value="crotonase-like"/>
    <property type="match status" value="1"/>
</dbReference>